<name>A0ABP0ZF34_9ROSI</name>
<dbReference type="SMART" id="SM00952">
    <property type="entry name" value="RAP"/>
    <property type="match status" value="1"/>
</dbReference>
<dbReference type="EMBL" id="OZ021743">
    <property type="protein sequence ID" value="CAK9329495.1"/>
    <property type="molecule type" value="Genomic_DNA"/>
</dbReference>
<dbReference type="Gene3D" id="3.40.960.10">
    <property type="entry name" value="VSR Endonuclease"/>
    <property type="match status" value="1"/>
</dbReference>
<dbReference type="Proteomes" id="UP001642487">
    <property type="component" value="Chromosome 9"/>
</dbReference>
<evidence type="ECO:0000313" key="3">
    <source>
        <dbReference type="Proteomes" id="UP001642487"/>
    </source>
</evidence>
<sequence length="663" mass="74400">MEVLLGTFPPLSFLNSSLFSHNTPPTIKLSSGVLTRKLNVSHVRGSCVNSDGPYVNNATSIEFDRENGDFRDNGDNLDWEVEFLEELDPLGFQPPKKKKKQMKSKLLDDAEGMDWCLRARKVALRSIEARGLASTEEDLFSVKKKKKKKKKKILGSKDNGVNKKSDVIDEGLEFDSDEDLELDLLDSLAINDSEDLSKSVSMMGGGMFEQRKGKTMEEFVQRLSQFSGPSDRKKEVNLNRAIIEAQTADEALEVISDMILAVGKGLSPSPLSPLNIATALHRIAKNMDKVLMMKSHRLAFARRREMSMLVGIAMMALPECSAQGISNIAWALSKIGGDQLYLSEMDRVAEVTLTKIEELNSQNVANIAGAFASMQHSASDLFSKLAKRASDLVHTFQEQELAQVLWAFASLNESADLLLEFLDNVYDDASQITCYLSKPTLKSNQECTARVSSDLGSDGALGFPVLKFNRNQLGNIAWSYAVFGQVDRSFFSHIWRTISYFEKESISEQHRNDIMFASQLCLVHYCLKWEYSHLQLSLSVDLKEKAILAGKTKRFNQKTTSSFQKEVARLLVSTGHEWIREYVFDAYTLDAVIVDKKVALEIDGPTHFSRNTGIPLGHTVLKRRCITAAGWKVVSLSHQEWEELQGEVEQLNYLQEILKDHID</sequence>
<dbReference type="InterPro" id="IPR050870">
    <property type="entry name" value="FAST_kinase"/>
</dbReference>
<accession>A0ABP0ZF34</accession>
<dbReference type="PANTHER" id="PTHR21228:SF40">
    <property type="entry name" value="LD45607P"/>
    <property type="match status" value="1"/>
</dbReference>
<protein>
    <recommendedName>
        <fullName evidence="1">RAP domain-containing protein</fullName>
    </recommendedName>
</protein>
<dbReference type="PANTHER" id="PTHR21228">
    <property type="entry name" value="FAST LEU-RICH DOMAIN-CONTAINING"/>
    <property type="match status" value="1"/>
</dbReference>
<evidence type="ECO:0000259" key="1">
    <source>
        <dbReference type="PROSITE" id="PS51286"/>
    </source>
</evidence>
<evidence type="ECO:0000313" key="2">
    <source>
        <dbReference type="EMBL" id="CAK9329495.1"/>
    </source>
</evidence>
<keyword evidence="3" id="KW-1185">Reference proteome</keyword>
<gene>
    <name evidence="2" type="ORF">CITCOLO1_LOCUS21960</name>
</gene>
<reference evidence="2 3" key="1">
    <citation type="submission" date="2024-03" db="EMBL/GenBank/DDBJ databases">
        <authorList>
            <person name="Gkanogiannis A."/>
            <person name="Becerra Lopez-Lavalle L."/>
        </authorList>
    </citation>
    <scope>NUCLEOTIDE SEQUENCE [LARGE SCALE GENOMIC DNA]</scope>
</reference>
<organism evidence="2 3">
    <name type="scientific">Citrullus colocynthis</name>
    <name type="common">colocynth</name>
    <dbReference type="NCBI Taxonomy" id="252529"/>
    <lineage>
        <taxon>Eukaryota</taxon>
        <taxon>Viridiplantae</taxon>
        <taxon>Streptophyta</taxon>
        <taxon>Embryophyta</taxon>
        <taxon>Tracheophyta</taxon>
        <taxon>Spermatophyta</taxon>
        <taxon>Magnoliopsida</taxon>
        <taxon>eudicotyledons</taxon>
        <taxon>Gunneridae</taxon>
        <taxon>Pentapetalae</taxon>
        <taxon>rosids</taxon>
        <taxon>fabids</taxon>
        <taxon>Cucurbitales</taxon>
        <taxon>Cucurbitaceae</taxon>
        <taxon>Benincaseae</taxon>
        <taxon>Citrullus</taxon>
    </lineage>
</organism>
<dbReference type="InterPro" id="IPR013584">
    <property type="entry name" value="RAP"/>
</dbReference>
<dbReference type="PROSITE" id="PS51286">
    <property type="entry name" value="RAP"/>
    <property type="match status" value="1"/>
</dbReference>
<feature type="domain" description="RAP" evidence="1">
    <location>
        <begin position="598"/>
        <end position="656"/>
    </location>
</feature>
<proteinExistence type="predicted"/>
<dbReference type="Pfam" id="PF08373">
    <property type="entry name" value="RAP"/>
    <property type="match status" value="1"/>
</dbReference>